<organism evidence="1 2">
    <name type="scientific">Mesorhizobium plurifarium</name>
    <dbReference type="NCBI Taxonomy" id="69974"/>
    <lineage>
        <taxon>Bacteria</taxon>
        <taxon>Pseudomonadati</taxon>
        <taxon>Pseudomonadota</taxon>
        <taxon>Alphaproteobacteria</taxon>
        <taxon>Hyphomicrobiales</taxon>
        <taxon>Phyllobacteriaceae</taxon>
        <taxon>Mesorhizobium</taxon>
    </lineage>
</organism>
<dbReference type="AlphaFoldDB" id="A0A090DVS9"/>
<name>A0A090DVS9_MESPL</name>
<sequence>MRAAATAAFQSKLEAPYVGGTTDQNDRRSLVKKGMHMSVAPAWDTCVARRTMPLMQQPSARR</sequence>
<accession>A0A090DVS9</accession>
<reference evidence="2" key="1">
    <citation type="submission" date="2014-08" db="EMBL/GenBank/DDBJ databases">
        <authorList>
            <person name="Moulin L."/>
        </authorList>
    </citation>
    <scope>NUCLEOTIDE SEQUENCE [LARGE SCALE GENOMIC DNA]</scope>
</reference>
<proteinExistence type="predicted"/>
<protein>
    <submittedName>
        <fullName evidence="1">Uncharacterized protein</fullName>
    </submittedName>
</protein>
<dbReference type="EMBL" id="CCMZ01000028">
    <property type="protein sequence ID" value="CDX21106.1"/>
    <property type="molecule type" value="Genomic_DNA"/>
</dbReference>
<evidence type="ECO:0000313" key="2">
    <source>
        <dbReference type="Proteomes" id="UP000045285"/>
    </source>
</evidence>
<gene>
    <name evidence="1" type="ORF">MPL3356_340181</name>
</gene>
<evidence type="ECO:0000313" key="1">
    <source>
        <dbReference type="EMBL" id="CDX21106.1"/>
    </source>
</evidence>
<dbReference type="Proteomes" id="UP000045285">
    <property type="component" value="Unassembled WGS sequence"/>
</dbReference>
<keyword evidence="2" id="KW-1185">Reference proteome</keyword>